<reference evidence="13 14" key="1">
    <citation type="journal article" date="2017" name="PLoS Biol.">
        <title>The sea cucumber genome provides insights into morphological evolution and visceral regeneration.</title>
        <authorList>
            <person name="Zhang X."/>
            <person name="Sun L."/>
            <person name="Yuan J."/>
            <person name="Sun Y."/>
            <person name="Gao Y."/>
            <person name="Zhang L."/>
            <person name="Li S."/>
            <person name="Dai H."/>
            <person name="Hamel J.F."/>
            <person name="Liu C."/>
            <person name="Yu Y."/>
            <person name="Liu S."/>
            <person name="Lin W."/>
            <person name="Guo K."/>
            <person name="Jin S."/>
            <person name="Xu P."/>
            <person name="Storey K.B."/>
            <person name="Huan P."/>
            <person name="Zhang T."/>
            <person name="Zhou Y."/>
            <person name="Zhang J."/>
            <person name="Lin C."/>
            <person name="Li X."/>
            <person name="Xing L."/>
            <person name="Huo D."/>
            <person name="Sun M."/>
            <person name="Wang L."/>
            <person name="Mercier A."/>
            <person name="Li F."/>
            <person name="Yang H."/>
            <person name="Xiang J."/>
        </authorList>
    </citation>
    <scope>NUCLEOTIDE SEQUENCE [LARGE SCALE GENOMIC DNA]</scope>
    <source>
        <strain evidence="13">Shaxun</strain>
        <tissue evidence="13">Muscle</tissue>
    </source>
</reference>
<keyword evidence="14" id="KW-1185">Reference proteome</keyword>
<dbReference type="InterPro" id="IPR017452">
    <property type="entry name" value="GPCR_Rhodpsn_7TM"/>
</dbReference>
<evidence type="ECO:0000256" key="10">
    <source>
        <dbReference type="ARBA" id="ARBA00023224"/>
    </source>
</evidence>
<evidence type="ECO:0000256" key="8">
    <source>
        <dbReference type="ARBA" id="ARBA00023170"/>
    </source>
</evidence>
<keyword evidence="10" id="KW-0807">Transducer</keyword>
<keyword evidence="8 13" id="KW-0675">Receptor</keyword>
<evidence type="ECO:0000256" key="9">
    <source>
        <dbReference type="ARBA" id="ARBA00023180"/>
    </source>
</evidence>
<evidence type="ECO:0000256" key="2">
    <source>
        <dbReference type="ARBA" id="ARBA00022475"/>
    </source>
</evidence>
<dbReference type="PROSITE" id="PS50262">
    <property type="entry name" value="G_PROTEIN_RECEP_F1_2"/>
    <property type="match status" value="1"/>
</dbReference>
<feature type="domain" description="G-protein coupled receptors family 1 profile" evidence="12">
    <location>
        <begin position="50"/>
        <end position="222"/>
    </location>
</feature>
<dbReference type="InterPro" id="IPR051509">
    <property type="entry name" value="GPCR_Orphan/Phoenixin"/>
</dbReference>
<dbReference type="OrthoDB" id="6129346at2759"/>
<name>A0A2G8KHK5_STIJA</name>
<evidence type="ECO:0000256" key="7">
    <source>
        <dbReference type="ARBA" id="ARBA00023157"/>
    </source>
</evidence>
<dbReference type="SUPFAM" id="SSF81321">
    <property type="entry name" value="Family A G protein-coupled receptor-like"/>
    <property type="match status" value="1"/>
</dbReference>
<evidence type="ECO:0000256" key="6">
    <source>
        <dbReference type="ARBA" id="ARBA00023136"/>
    </source>
</evidence>
<dbReference type="AlphaFoldDB" id="A0A2G8KHK5"/>
<keyword evidence="6 11" id="KW-0472">Membrane</keyword>
<dbReference type="Proteomes" id="UP000230750">
    <property type="component" value="Unassembled WGS sequence"/>
</dbReference>
<proteinExistence type="predicted"/>
<evidence type="ECO:0000313" key="13">
    <source>
        <dbReference type="EMBL" id="PIK47476.1"/>
    </source>
</evidence>
<keyword evidence="4 11" id="KW-1133">Transmembrane helix</keyword>
<dbReference type="PANTHER" id="PTHR19268">
    <property type="entry name" value="G PROTEIN-COUPLED RECEPTOR"/>
    <property type="match status" value="1"/>
</dbReference>
<keyword evidence="3 11" id="KW-0812">Transmembrane</keyword>
<dbReference type="GO" id="GO:0004930">
    <property type="term" value="F:G protein-coupled receptor activity"/>
    <property type="evidence" value="ECO:0007669"/>
    <property type="project" value="UniProtKB-KW"/>
</dbReference>
<feature type="transmembrane region" description="Helical" evidence="11">
    <location>
        <begin position="199"/>
        <end position="221"/>
    </location>
</feature>
<gene>
    <name evidence="13" type="ORF">BSL78_15647</name>
</gene>
<dbReference type="Pfam" id="PF00001">
    <property type="entry name" value="7tm_1"/>
    <property type="match status" value="1"/>
</dbReference>
<dbReference type="Gene3D" id="1.20.1070.10">
    <property type="entry name" value="Rhodopsin 7-helix transmembrane proteins"/>
    <property type="match status" value="1"/>
</dbReference>
<organism evidence="13 14">
    <name type="scientific">Stichopus japonicus</name>
    <name type="common">Sea cucumber</name>
    <dbReference type="NCBI Taxonomy" id="307972"/>
    <lineage>
        <taxon>Eukaryota</taxon>
        <taxon>Metazoa</taxon>
        <taxon>Echinodermata</taxon>
        <taxon>Eleutherozoa</taxon>
        <taxon>Echinozoa</taxon>
        <taxon>Holothuroidea</taxon>
        <taxon>Aspidochirotacea</taxon>
        <taxon>Aspidochirotida</taxon>
        <taxon>Stichopodidae</taxon>
        <taxon>Apostichopus</taxon>
    </lineage>
</organism>
<evidence type="ECO:0000256" key="5">
    <source>
        <dbReference type="ARBA" id="ARBA00023040"/>
    </source>
</evidence>
<comment type="caution">
    <text evidence="13">The sequence shown here is derived from an EMBL/GenBank/DDBJ whole genome shotgun (WGS) entry which is preliminary data.</text>
</comment>
<dbReference type="PANTHER" id="PTHR19268:SF2">
    <property type="entry name" value="G-PROTEIN COUPLED RECEPTORS FAMILY 1 PROFILE DOMAIN-CONTAINING PROTEIN"/>
    <property type="match status" value="1"/>
</dbReference>
<dbReference type="GO" id="GO:0005886">
    <property type="term" value="C:plasma membrane"/>
    <property type="evidence" value="ECO:0007669"/>
    <property type="project" value="UniProtKB-SubCell"/>
</dbReference>
<evidence type="ECO:0000313" key="14">
    <source>
        <dbReference type="Proteomes" id="UP000230750"/>
    </source>
</evidence>
<evidence type="ECO:0000256" key="11">
    <source>
        <dbReference type="SAM" id="Phobius"/>
    </source>
</evidence>
<keyword evidence="5" id="KW-0297">G-protein coupled receptor</keyword>
<dbReference type="InterPro" id="IPR000276">
    <property type="entry name" value="GPCR_Rhodpsn"/>
</dbReference>
<comment type="subcellular location">
    <subcellularLocation>
        <location evidence="1">Cell membrane</location>
        <topology evidence="1">Multi-pass membrane protein</topology>
    </subcellularLocation>
</comment>
<feature type="transmembrane region" description="Helical" evidence="11">
    <location>
        <begin position="115"/>
        <end position="133"/>
    </location>
</feature>
<feature type="transmembrane region" description="Helical" evidence="11">
    <location>
        <begin position="71"/>
        <end position="95"/>
    </location>
</feature>
<feature type="transmembrane region" description="Helical" evidence="11">
    <location>
        <begin position="145"/>
        <end position="166"/>
    </location>
</feature>
<protein>
    <submittedName>
        <fullName evidence="13">Putative G protein-coupled receptor 85</fullName>
    </submittedName>
</protein>
<evidence type="ECO:0000259" key="12">
    <source>
        <dbReference type="PROSITE" id="PS50262"/>
    </source>
</evidence>
<feature type="transmembrane region" description="Helical" evidence="11">
    <location>
        <begin position="34"/>
        <end position="59"/>
    </location>
</feature>
<dbReference type="PRINTS" id="PR00237">
    <property type="entry name" value="GPCRRHODOPSN"/>
</dbReference>
<evidence type="ECO:0000256" key="1">
    <source>
        <dbReference type="ARBA" id="ARBA00004651"/>
    </source>
</evidence>
<keyword evidence="2" id="KW-1003">Cell membrane</keyword>
<sequence>MLTSTDTWTVSGISTNMNSFDGEGTDHESKLAEILWIFAMILIIGFSVVGNLTICYAVFKNQSLRKPCFYMLCNIAVADCLRAGLCFPVVILAIWTGNWIYGKFMCDMLAFINIYLYYGVLYTTLFLSVERYLVVRFHRFHRQKLTGLTCLLGVLFAWALSIATAFPPILNPNAYEYASAEFQCTFKRRGFSDHGSESGYYSVFYVADNFLIVIFYVRVFCL</sequence>
<dbReference type="EMBL" id="MRZV01000578">
    <property type="protein sequence ID" value="PIK47476.1"/>
    <property type="molecule type" value="Genomic_DNA"/>
</dbReference>
<keyword evidence="7" id="KW-1015">Disulfide bond</keyword>
<dbReference type="STRING" id="307972.A0A2G8KHK5"/>
<keyword evidence="9" id="KW-0325">Glycoprotein</keyword>
<evidence type="ECO:0000256" key="3">
    <source>
        <dbReference type="ARBA" id="ARBA00022692"/>
    </source>
</evidence>
<evidence type="ECO:0000256" key="4">
    <source>
        <dbReference type="ARBA" id="ARBA00022989"/>
    </source>
</evidence>
<accession>A0A2G8KHK5</accession>